<dbReference type="PANTHER" id="PTHR30269">
    <property type="entry name" value="TRANSMEMBRANE PROTEIN YFCA"/>
    <property type="match status" value="1"/>
</dbReference>
<evidence type="ECO:0000256" key="7">
    <source>
        <dbReference type="ARBA" id="ARBA00023136"/>
    </source>
</evidence>
<keyword evidence="3" id="KW-0813">Transport</keyword>
<keyword evidence="10" id="KW-1185">Reference proteome</keyword>
<reference evidence="9" key="1">
    <citation type="submission" date="2022-02" db="EMBL/GenBank/DDBJ databases">
        <authorList>
            <person name="Lee M."/>
            <person name="Kim S.-J."/>
            <person name="Jung M.-Y."/>
        </authorList>
    </citation>
    <scope>NUCLEOTIDE SEQUENCE</scope>
    <source>
        <strain evidence="9">JHP9</strain>
    </source>
</reference>
<comment type="similarity">
    <text evidence="2 8">Belongs to the 4-toluene sulfonate uptake permease (TSUP) (TC 2.A.102) family.</text>
</comment>
<name>A0ABT0R377_9MICO</name>
<comment type="caution">
    <text evidence="9">The sequence shown here is derived from an EMBL/GenBank/DDBJ whole genome shotgun (WGS) entry which is preliminary data.</text>
</comment>
<evidence type="ECO:0000256" key="3">
    <source>
        <dbReference type="ARBA" id="ARBA00022448"/>
    </source>
</evidence>
<feature type="transmembrane region" description="Helical" evidence="8">
    <location>
        <begin position="34"/>
        <end position="51"/>
    </location>
</feature>
<feature type="transmembrane region" description="Helical" evidence="8">
    <location>
        <begin position="57"/>
        <end position="74"/>
    </location>
</feature>
<dbReference type="InterPro" id="IPR002781">
    <property type="entry name" value="TM_pro_TauE-like"/>
</dbReference>
<feature type="transmembrane region" description="Helical" evidence="8">
    <location>
        <begin position="81"/>
        <end position="100"/>
    </location>
</feature>
<keyword evidence="6 8" id="KW-1133">Transmembrane helix</keyword>
<comment type="subcellular location">
    <subcellularLocation>
        <location evidence="1 8">Cell membrane</location>
        <topology evidence="1 8">Multi-pass membrane protein</topology>
    </subcellularLocation>
</comment>
<evidence type="ECO:0000256" key="8">
    <source>
        <dbReference type="RuleBase" id="RU363041"/>
    </source>
</evidence>
<evidence type="ECO:0000256" key="6">
    <source>
        <dbReference type="ARBA" id="ARBA00022989"/>
    </source>
</evidence>
<dbReference type="Pfam" id="PF01925">
    <property type="entry name" value="TauE"/>
    <property type="match status" value="1"/>
</dbReference>
<keyword evidence="5 8" id="KW-0812">Transmembrane</keyword>
<dbReference type="EMBL" id="JAKNCJ010000009">
    <property type="protein sequence ID" value="MCL6424194.1"/>
    <property type="molecule type" value="Genomic_DNA"/>
</dbReference>
<accession>A0ABT0R377</accession>
<proteinExistence type="inferred from homology"/>
<feature type="transmembrane region" description="Helical" evidence="8">
    <location>
        <begin position="179"/>
        <end position="198"/>
    </location>
</feature>
<dbReference type="PANTHER" id="PTHR30269:SF23">
    <property type="entry name" value="MEMBRANE TRANSPORTER PROTEIN YDHB-RELATED"/>
    <property type="match status" value="1"/>
</dbReference>
<evidence type="ECO:0000313" key="10">
    <source>
        <dbReference type="Proteomes" id="UP001203761"/>
    </source>
</evidence>
<feature type="transmembrane region" description="Helical" evidence="8">
    <location>
        <begin position="248"/>
        <end position="269"/>
    </location>
</feature>
<evidence type="ECO:0000256" key="2">
    <source>
        <dbReference type="ARBA" id="ARBA00009142"/>
    </source>
</evidence>
<evidence type="ECO:0000256" key="5">
    <source>
        <dbReference type="ARBA" id="ARBA00022692"/>
    </source>
</evidence>
<keyword evidence="4 8" id="KW-1003">Cell membrane</keyword>
<evidence type="ECO:0000256" key="4">
    <source>
        <dbReference type="ARBA" id="ARBA00022475"/>
    </source>
</evidence>
<dbReference type="RefSeq" id="WP_249738275.1">
    <property type="nucleotide sequence ID" value="NZ_JAKNCJ010000009.1"/>
</dbReference>
<evidence type="ECO:0000256" key="1">
    <source>
        <dbReference type="ARBA" id="ARBA00004651"/>
    </source>
</evidence>
<organism evidence="9 10">
    <name type="scientific">Brachybacterium equifaecis</name>
    <dbReference type="NCBI Taxonomy" id="2910770"/>
    <lineage>
        <taxon>Bacteria</taxon>
        <taxon>Bacillati</taxon>
        <taxon>Actinomycetota</taxon>
        <taxon>Actinomycetes</taxon>
        <taxon>Micrococcales</taxon>
        <taxon>Dermabacteraceae</taxon>
        <taxon>Brachybacterium</taxon>
    </lineage>
</organism>
<dbReference type="Proteomes" id="UP001203761">
    <property type="component" value="Unassembled WGS sequence"/>
</dbReference>
<gene>
    <name evidence="9" type="ORF">Bequi_12535</name>
</gene>
<protein>
    <recommendedName>
        <fullName evidence="8">Probable membrane transporter protein</fullName>
    </recommendedName>
</protein>
<feature type="transmembrane region" description="Helical" evidence="8">
    <location>
        <begin position="218"/>
        <end position="236"/>
    </location>
</feature>
<dbReference type="InterPro" id="IPR052017">
    <property type="entry name" value="TSUP"/>
</dbReference>
<sequence length="270" mass="27595">MLTELLDRLPALGGTGWALVVVAALIVGFSKSALPGAGTIAAALFALVLPAKESTAALLLLLILGDMLALLMYRREVDVKALVRLIPTVLLGVVAGAVFLRFAGGALVQGAIGVILLVLLGFTLAGRRRKRKEAEAGGSAGPEAAAGPGPGIGSRLAYGTLGGFTTMVANAGGPVMSMYFFAMGMPAKTFLGTAAWFFATVNILKIPFSASLGLFQPAYLLMDLVLAPLVILAALIGRRIVGRVPQRAFEIAVLTLTVVSALGLIAGAVG</sequence>
<feature type="transmembrane region" description="Helical" evidence="8">
    <location>
        <begin position="106"/>
        <end position="125"/>
    </location>
</feature>
<evidence type="ECO:0000313" key="9">
    <source>
        <dbReference type="EMBL" id="MCL6424194.1"/>
    </source>
</evidence>
<feature type="transmembrane region" description="Helical" evidence="8">
    <location>
        <begin position="12"/>
        <end position="29"/>
    </location>
</feature>
<keyword evidence="7 8" id="KW-0472">Membrane</keyword>